<sequence length="128" mass="14489">MDLLCSAYSNSDVDGDEREPKKLRPENPIPVTSHHPKPRPWNVIGRQGEAPVQGNTNRTLEPSGSTFAHLLISAGMDHTVHKWNVWSNSKRKACVWNCHNSAVKDMKWTKMGWFMLSCGFDLTSRLES</sequence>
<dbReference type="SUPFAM" id="SSF50978">
    <property type="entry name" value="WD40 repeat-like"/>
    <property type="match status" value="1"/>
</dbReference>
<evidence type="ECO:0000256" key="1">
    <source>
        <dbReference type="SAM" id="MobiDB-lite"/>
    </source>
</evidence>
<dbReference type="Proteomes" id="UP000515151">
    <property type="component" value="Chromosome 1"/>
</dbReference>
<accession>A0A6P8C6T4</accession>
<feature type="region of interest" description="Disordered" evidence="1">
    <location>
        <begin position="1"/>
        <end position="60"/>
    </location>
</feature>
<dbReference type="AlphaFoldDB" id="A0A6P8C6T4"/>
<dbReference type="RefSeq" id="XP_031377441.1">
    <property type="nucleotide sequence ID" value="XM_031521581.1"/>
</dbReference>
<dbReference type="InterPro" id="IPR036322">
    <property type="entry name" value="WD40_repeat_dom_sf"/>
</dbReference>
<dbReference type="InterPro" id="IPR053053">
    <property type="entry name" value="WD_repeat_protein"/>
</dbReference>
<evidence type="ECO:0000313" key="2">
    <source>
        <dbReference type="Proteomes" id="UP000515151"/>
    </source>
</evidence>
<dbReference type="GeneID" id="116192888"/>
<evidence type="ECO:0000313" key="3">
    <source>
        <dbReference type="RefSeq" id="XP_031377441.1"/>
    </source>
</evidence>
<name>A0A6P8C6T4_PUNGR</name>
<dbReference type="Gene3D" id="2.130.10.10">
    <property type="entry name" value="YVTN repeat-like/Quinoprotein amine dehydrogenase"/>
    <property type="match status" value="1"/>
</dbReference>
<protein>
    <submittedName>
        <fullName evidence="3">Uncharacterized protein LOC116192888</fullName>
    </submittedName>
</protein>
<dbReference type="PANTHER" id="PTHR44566:SF1">
    <property type="entry name" value="WD REPEAT-CONTAINING PROTEIN 25"/>
    <property type="match status" value="1"/>
</dbReference>
<keyword evidence="2" id="KW-1185">Reference proteome</keyword>
<reference evidence="3" key="2">
    <citation type="submission" date="2025-08" db="UniProtKB">
        <authorList>
            <consortium name="RefSeq"/>
        </authorList>
    </citation>
    <scope>IDENTIFICATION</scope>
    <source>
        <tissue evidence="3">Leaf</tissue>
    </source>
</reference>
<organism evidence="2 3">
    <name type="scientific">Punica granatum</name>
    <name type="common">Pomegranate</name>
    <dbReference type="NCBI Taxonomy" id="22663"/>
    <lineage>
        <taxon>Eukaryota</taxon>
        <taxon>Viridiplantae</taxon>
        <taxon>Streptophyta</taxon>
        <taxon>Embryophyta</taxon>
        <taxon>Tracheophyta</taxon>
        <taxon>Spermatophyta</taxon>
        <taxon>Magnoliopsida</taxon>
        <taxon>eudicotyledons</taxon>
        <taxon>Gunneridae</taxon>
        <taxon>Pentapetalae</taxon>
        <taxon>rosids</taxon>
        <taxon>malvids</taxon>
        <taxon>Myrtales</taxon>
        <taxon>Lythraceae</taxon>
        <taxon>Punica</taxon>
    </lineage>
</organism>
<gene>
    <name evidence="3" type="primary">LOC116192888</name>
</gene>
<reference evidence="2" key="1">
    <citation type="journal article" date="2020" name="Plant Biotechnol. J.">
        <title>The pomegranate (Punica granatum L.) draft genome dissects genetic divergence between soft- and hard-seeded cultivars.</title>
        <authorList>
            <person name="Luo X."/>
            <person name="Li H."/>
            <person name="Wu Z."/>
            <person name="Yao W."/>
            <person name="Zhao P."/>
            <person name="Cao D."/>
            <person name="Yu H."/>
            <person name="Li K."/>
            <person name="Poudel K."/>
            <person name="Zhao D."/>
            <person name="Zhang F."/>
            <person name="Xia X."/>
            <person name="Chen L."/>
            <person name="Wang Q."/>
            <person name="Jing D."/>
            <person name="Cao S."/>
        </authorList>
    </citation>
    <scope>NUCLEOTIDE SEQUENCE [LARGE SCALE GENOMIC DNA]</scope>
    <source>
        <strain evidence="2">cv. Tunisia</strain>
    </source>
</reference>
<dbReference type="PANTHER" id="PTHR44566">
    <property type="entry name" value="TRANSDUCIN/WD40 REPEAT-LIKE SUPERFAMILY PROTEIN"/>
    <property type="match status" value="1"/>
</dbReference>
<dbReference type="InterPro" id="IPR015943">
    <property type="entry name" value="WD40/YVTN_repeat-like_dom_sf"/>
</dbReference>
<proteinExistence type="predicted"/>